<name>A0AAU8CYQ0_9HYPH</name>
<proteinExistence type="predicted"/>
<sequence length="104" mass="11563">MTIWKSEKLNLLDILAMHDMLSSRSFGDTIMGSASYFHRLPPEVRETILEYLDEQDGTSPISVASVVHLLGERHLHVELAEASLKSSIAEAAIKRGFYVAFDGT</sequence>
<dbReference type="AlphaFoldDB" id="A0AAU8CYQ0"/>
<dbReference type="EMBL" id="CP159256">
    <property type="protein sequence ID" value="XCG52113.1"/>
    <property type="molecule type" value="Genomic_DNA"/>
</dbReference>
<keyword evidence="1" id="KW-0614">Plasmid</keyword>
<organism evidence="1">
    <name type="scientific">Mesorhizobium sp. WSM2240</name>
    <dbReference type="NCBI Taxonomy" id="3228851"/>
    <lineage>
        <taxon>Bacteria</taxon>
        <taxon>Pseudomonadati</taxon>
        <taxon>Pseudomonadota</taxon>
        <taxon>Alphaproteobacteria</taxon>
        <taxon>Hyphomicrobiales</taxon>
        <taxon>Phyllobacteriaceae</taxon>
        <taxon>Mesorhizobium</taxon>
    </lineage>
</organism>
<evidence type="ECO:0000313" key="1">
    <source>
        <dbReference type="EMBL" id="XCG52113.1"/>
    </source>
</evidence>
<evidence type="ECO:0008006" key="2">
    <source>
        <dbReference type="Google" id="ProtNLM"/>
    </source>
</evidence>
<geneLocation type="plasmid" evidence="1">
    <name>pMk2240A</name>
</geneLocation>
<gene>
    <name evidence="1" type="ORF">ABVK50_31905</name>
</gene>
<accession>A0AAU8CYQ0</accession>
<dbReference type="RefSeq" id="WP_353646321.1">
    <property type="nucleotide sequence ID" value="NZ_CP159256.1"/>
</dbReference>
<protein>
    <recommendedName>
        <fullName evidence="2">Transposase</fullName>
    </recommendedName>
</protein>
<reference evidence="1" key="1">
    <citation type="submission" date="2024-06" db="EMBL/GenBank/DDBJ databases">
        <title>Mesorhizobium karijinii sp. nov., a symbiont of the iconic Swainsona formosa from arid Australia.</title>
        <authorList>
            <person name="Hill Y.J."/>
            <person name="Watkin E.L.J."/>
            <person name="O'Hara G.W."/>
            <person name="Terpolilli J."/>
            <person name="Tye M.L."/>
            <person name="Kohlmeier M.G."/>
        </authorList>
    </citation>
    <scope>NUCLEOTIDE SEQUENCE</scope>
    <source>
        <strain evidence="1">WSM2240</strain>
        <plasmid evidence="1">pMk2240A</plasmid>
    </source>
</reference>